<keyword evidence="8" id="KW-0378">Hydrolase</keyword>
<dbReference type="InterPro" id="IPR017853">
    <property type="entry name" value="GH"/>
</dbReference>
<dbReference type="Gene3D" id="2.60.40.1180">
    <property type="entry name" value="Golgi alpha-mannosidase II"/>
    <property type="match status" value="1"/>
</dbReference>
<dbReference type="Pfam" id="PF01055">
    <property type="entry name" value="Glyco_hydro_31_2nd"/>
    <property type="match status" value="1"/>
</dbReference>
<dbReference type="SUPFAM" id="SSF51011">
    <property type="entry name" value="Glycosyl hydrolase domain"/>
    <property type="match status" value="1"/>
</dbReference>
<reference evidence="12" key="1">
    <citation type="journal article" date="2020" name="Fungal Divers.">
        <title>Resolving the Mortierellaceae phylogeny through synthesis of multi-gene phylogenetics and phylogenomics.</title>
        <authorList>
            <person name="Vandepol N."/>
            <person name="Liber J."/>
            <person name="Desiro A."/>
            <person name="Na H."/>
            <person name="Kennedy M."/>
            <person name="Barry K."/>
            <person name="Grigoriev I.V."/>
            <person name="Miller A.N."/>
            <person name="O'Donnell K."/>
            <person name="Stajich J.E."/>
            <person name="Bonito G."/>
        </authorList>
    </citation>
    <scope>NUCLEOTIDE SEQUENCE</scope>
    <source>
        <strain evidence="12">KOD948</strain>
    </source>
</reference>
<evidence type="ECO:0000259" key="11">
    <source>
        <dbReference type="PROSITE" id="PS51448"/>
    </source>
</evidence>
<dbReference type="GO" id="GO:0030246">
    <property type="term" value="F:carbohydrate binding"/>
    <property type="evidence" value="ECO:0007669"/>
    <property type="project" value="InterPro"/>
</dbReference>
<dbReference type="GO" id="GO:0005975">
    <property type="term" value="P:carbohydrate metabolic process"/>
    <property type="evidence" value="ECO:0007669"/>
    <property type="project" value="InterPro"/>
</dbReference>
<dbReference type="CDD" id="cd00111">
    <property type="entry name" value="Trefoil"/>
    <property type="match status" value="2"/>
</dbReference>
<evidence type="ECO:0000256" key="7">
    <source>
        <dbReference type="PROSITE-ProRule" id="PRU00779"/>
    </source>
</evidence>
<keyword evidence="4 7" id="KW-1015">Disulfide bond</keyword>
<dbReference type="InterPro" id="IPR013780">
    <property type="entry name" value="Glyco_hydro_b"/>
</dbReference>
<sequence>MTKPTIGPLVVPLLLLLTAVTNHLSDAAVRPSVFADSGEGDDAEVCSNLWGRQDCGFEGITKDACIQRQCCWTPSRIPIPWCFHKKTEDYQCTADIVNRRDCGYMGISAKECHERNCCWDSSSNNLNAPFCFLKQYSCEGYEVKAAQESAQGLTIDLELAGQGCARFGQDIPRLTVNVDFETESRIRVKIVNKDLKRYEIPEEALPSTESTKRRVEKRGYVFKYVESPFTFSITRVANDEVVFDSAVAGMDSLIYEDEYLEISSVLPDDANIYGLGEVVTTFRRDPRGTRQTMWARDAPTPVNENLYGSHPFHLEMRNGVAHGVFLRNSNGMDVIISPKKITYKVIGGVLDFTIFVGPNPTDVINQYTEVIGRPHMPPAWALGFHQSRYGYSSINEVEEVVRQYAANKLPLDGLWLDIDYMDQYRDFTYDETRYPQARMKNLASNLATNNQSMILIIDPGIPVVPGYEPYDSGMSEDVFIKTLTGKPVEGRVWPGQTYFPDFFNTNQTWAYWERQLRKTRDDIGANVFPWIDMNEPSNFCDGSCTKDGPVPKDSDSVPMGLKYMINNGGRQAMLDEKTIAGNAVHKNGLRLTDTHNLYGHMESAATHHALMQMDPITRPFILTRSSFPGTGVYAAHWTGDNWSEWSHLYFSIPGVLSFGLFGIPFTGADICGFNGNVSEELCLRWHQLGALYPFARNHNDIKATSQEPYVWTSSIHAIREAIKVRYTLLPYYYSLFEHAHRTGKPVWQPLFFQYPQDHLTLKIDKQFLLGDAIMVSPALYQGQIQVKAYFPGNGRWFDLWSHKCVMESSLQQQVRQPGAREEGERPERYTFLPAKAGTDLIPMSFAGGHVIPIQRPGLTIAETRTQPVSLIVALGQDGPESRKKLVSQVAGAGAEFLGGHGNTVEKIVVMGLNFGRVGGELHNTPEAPAPAGIRHPLQQRKDMERTVKRSSRVGSVKGRKQPQTVFEAEAQDPLSSSSHQTPQNTPSHGGRHNNRGKHATFSAGEGVGGNGVVAKKVTEIAMLNVNGAEVPFGDGLNGGLDRVKGRDPATGLAWEVNQDAGSLTLTGLKMDLVSEWFIDWEME</sequence>
<evidence type="ECO:0000256" key="8">
    <source>
        <dbReference type="RuleBase" id="RU361185"/>
    </source>
</evidence>
<evidence type="ECO:0000256" key="6">
    <source>
        <dbReference type="ARBA" id="ARBA00041343"/>
    </source>
</evidence>
<dbReference type="SUPFAM" id="SSF51445">
    <property type="entry name" value="(Trans)glycosidases"/>
    <property type="match status" value="1"/>
</dbReference>
<dbReference type="SUPFAM" id="SSF74650">
    <property type="entry name" value="Galactose mutarotase-like"/>
    <property type="match status" value="1"/>
</dbReference>
<dbReference type="PANTHER" id="PTHR22762">
    <property type="entry name" value="ALPHA-GLUCOSIDASE"/>
    <property type="match status" value="1"/>
</dbReference>
<evidence type="ECO:0000256" key="3">
    <source>
        <dbReference type="ARBA" id="ARBA00023136"/>
    </source>
</evidence>
<dbReference type="InterPro" id="IPR000322">
    <property type="entry name" value="Glyco_hydro_31_TIM"/>
</dbReference>
<evidence type="ECO:0000256" key="1">
    <source>
        <dbReference type="ARBA" id="ARBA00004308"/>
    </source>
</evidence>
<comment type="similarity">
    <text evidence="2 8">Belongs to the glycosyl hydrolase 31 family.</text>
</comment>
<dbReference type="InterPro" id="IPR011013">
    <property type="entry name" value="Gal_mutarotase_sf_dom"/>
</dbReference>
<dbReference type="InterPro" id="IPR000519">
    <property type="entry name" value="P_trefoil_dom"/>
</dbReference>
<dbReference type="InterPro" id="IPR017957">
    <property type="entry name" value="P_trefoil_CS"/>
</dbReference>
<protein>
    <recommendedName>
        <fullName evidence="6">Maltase</fullName>
    </recommendedName>
</protein>
<evidence type="ECO:0000256" key="5">
    <source>
        <dbReference type="ARBA" id="ARBA00023180"/>
    </source>
</evidence>
<feature type="disulfide bond" evidence="7">
    <location>
        <begin position="55"/>
        <end position="70"/>
    </location>
</feature>
<feature type="signal peptide" evidence="10">
    <location>
        <begin position="1"/>
        <end position="27"/>
    </location>
</feature>
<dbReference type="PANTHER" id="PTHR22762:SF133">
    <property type="entry name" value="P-TYPE DOMAIN-CONTAINING PROTEIN"/>
    <property type="match status" value="1"/>
</dbReference>
<keyword evidence="13" id="KW-1185">Reference proteome</keyword>
<feature type="disulfide bond" evidence="7">
    <location>
        <begin position="65"/>
        <end position="82"/>
    </location>
</feature>
<dbReference type="Gene3D" id="2.60.40.1760">
    <property type="entry name" value="glycosyl hydrolase (family 31)"/>
    <property type="match status" value="1"/>
</dbReference>
<feature type="disulfide bond" evidence="7">
    <location>
        <begin position="92"/>
        <end position="118"/>
    </location>
</feature>
<evidence type="ECO:0000313" key="12">
    <source>
        <dbReference type="EMBL" id="KAG0253564.1"/>
    </source>
</evidence>
<feature type="chain" id="PRO_5040268561" description="Maltase" evidence="10">
    <location>
        <begin position="28"/>
        <end position="1083"/>
    </location>
</feature>
<feature type="compositionally biased region" description="Basic residues" evidence="9">
    <location>
        <begin position="989"/>
        <end position="998"/>
    </location>
</feature>
<feature type="domain" description="P-type" evidence="11">
    <location>
        <begin position="44"/>
        <end position="86"/>
    </location>
</feature>
<evidence type="ECO:0000256" key="9">
    <source>
        <dbReference type="SAM" id="MobiDB-lite"/>
    </source>
</evidence>
<dbReference type="SMART" id="SM00018">
    <property type="entry name" value="PD"/>
    <property type="match status" value="2"/>
</dbReference>
<feature type="region of interest" description="Disordered" evidence="9">
    <location>
        <begin position="921"/>
        <end position="1004"/>
    </location>
</feature>
<dbReference type="OrthoDB" id="5839090at2759"/>
<feature type="domain" description="P-type" evidence="11">
    <location>
        <begin position="90"/>
        <end position="135"/>
    </location>
</feature>
<comment type="subcellular location">
    <subcellularLocation>
        <location evidence="1">Endomembrane system</location>
    </subcellularLocation>
</comment>
<dbReference type="Pfam" id="PF00088">
    <property type="entry name" value="Trefoil"/>
    <property type="match status" value="2"/>
</dbReference>
<evidence type="ECO:0000313" key="13">
    <source>
        <dbReference type="Proteomes" id="UP000726737"/>
    </source>
</evidence>
<dbReference type="CDD" id="cd14752">
    <property type="entry name" value="GH31_N"/>
    <property type="match status" value="1"/>
</dbReference>
<dbReference type="Gene3D" id="4.10.110.10">
    <property type="entry name" value="Spasmolytic Protein, domain 1"/>
    <property type="match status" value="2"/>
</dbReference>
<dbReference type="AlphaFoldDB" id="A0A9P6TZ80"/>
<comment type="caution">
    <text evidence="12">The sequence shown here is derived from an EMBL/GenBank/DDBJ whole genome shotgun (WGS) entry which is preliminary data.</text>
</comment>
<comment type="caution">
    <text evidence="7">Lacks conserved residue(s) required for the propagation of feature annotation.</text>
</comment>
<feature type="compositionally biased region" description="Polar residues" evidence="9">
    <location>
        <begin position="973"/>
        <end position="987"/>
    </location>
</feature>
<dbReference type="Proteomes" id="UP000726737">
    <property type="component" value="Unassembled WGS sequence"/>
</dbReference>
<dbReference type="Gene3D" id="3.20.20.80">
    <property type="entry name" value="Glycosidases"/>
    <property type="match status" value="1"/>
</dbReference>
<dbReference type="PROSITE" id="PS00025">
    <property type="entry name" value="P_TREFOIL_1"/>
    <property type="match status" value="2"/>
</dbReference>
<dbReference type="CDD" id="cd06602">
    <property type="entry name" value="GH31_MGAM_SI_GAA"/>
    <property type="match status" value="1"/>
</dbReference>
<dbReference type="InterPro" id="IPR025887">
    <property type="entry name" value="Glyco_hydro_31_N_dom"/>
</dbReference>
<name>A0A9P6TZ80_9FUNG</name>
<keyword evidence="10" id="KW-0732">Signal</keyword>
<proteinExistence type="inferred from homology"/>
<gene>
    <name evidence="12" type="ORF">BG011_006309</name>
</gene>
<keyword evidence="3" id="KW-0472">Membrane</keyword>
<dbReference type="InterPro" id="IPR044913">
    <property type="entry name" value="P_trefoil_dom_sf"/>
</dbReference>
<evidence type="ECO:0000256" key="2">
    <source>
        <dbReference type="ARBA" id="ARBA00007806"/>
    </source>
</evidence>
<dbReference type="Pfam" id="PF13802">
    <property type="entry name" value="Gal_mutarotas_2"/>
    <property type="match status" value="1"/>
</dbReference>
<dbReference type="GO" id="GO:0016324">
    <property type="term" value="C:apical plasma membrane"/>
    <property type="evidence" value="ECO:0007669"/>
    <property type="project" value="UniProtKB-SubCell"/>
</dbReference>
<organism evidence="12 13">
    <name type="scientific">Mortierella polycephala</name>
    <dbReference type="NCBI Taxonomy" id="41804"/>
    <lineage>
        <taxon>Eukaryota</taxon>
        <taxon>Fungi</taxon>
        <taxon>Fungi incertae sedis</taxon>
        <taxon>Mucoromycota</taxon>
        <taxon>Mortierellomycotina</taxon>
        <taxon>Mortierellomycetes</taxon>
        <taxon>Mortierellales</taxon>
        <taxon>Mortierellaceae</taxon>
        <taxon>Mortierella</taxon>
    </lineage>
</organism>
<dbReference type="Pfam" id="PF21365">
    <property type="entry name" value="Glyco_hydro_31_3rd"/>
    <property type="match status" value="1"/>
</dbReference>
<evidence type="ECO:0000256" key="10">
    <source>
        <dbReference type="SAM" id="SignalP"/>
    </source>
</evidence>
<dbReference type="SUPFAM" id="SSF57492">
    <property type="entry name" value="Trefoil"/>
    <property type="match status" value="1"/>
</dbReference>
<feature type="disulfide bond" evidence="7">
    <location>
        <begin position="102"/>
        <end position="117"/>
    </location>
</feature>
<keyword evidence="5" id="KW-0325">Glycoprotein</keyword>
<dbReference type="PROSITE" id="PS51448">
    <property type="entry name" value="P_TREFOIL_2"/>
    <property type="match status" value="2"/>
</dbReference>
<dbReference type="InterPro" id="IPR048395">
    <property type="entry name" value="Glyco_hydro_31_C"/>
</dbReference>
<evidence type="ECO:0000256" key="4">
    <source>
        <dbReference type="ARBA" id="ARBA00023157"/>
    </source>
</evidence>
<accession>A0A9P6TZ80</accession>
<dbReference type="GO" id="GO:0004553">
    <property type="term" value="F:hydrolase activity, hydrolyzing O-glycosyl compounds"/>
    <property type="evidence" value="ECO:0007669"/>
    <property type="project" value="InterPro"/>
</dbReference>
<keyword evidence="8" id="KW-0326">Glycosidase</keyword>
<dbReference type="EMBL" id="JAAAJA010000452">
    <property type="protein sequence ID" value="KAG0253564.1"/>
    <property type="molecule type" value="Genomic_DNA"/>
</dbReference>